<dbReference type="PRINTS" id="PR01078">
    <property type="entry name" value="AMINACHANNEL"/>
</dbReference>
<evidence type="ECO:0000313" key="14">
    <source>
        <dbReference type="Proteomes" id="UP001208570"/>
    </source>
</evidence>
<keyword evidence="6" id="KW-0915">Sodium</keyword>
<accession>A0AAD9JZF7</accession>
<feature type="transmembrane region" description="Helical" evidence="12">
    <location>
        <begin position="51"/>
        <end position="76"/>
    </location>
</feature>
<dbReference type="PANTHER" id="PTHR11690">
    <property type="entry name" value="AMILORIDE-SENSITIVE SODIUM CHANNEL-RELATED"/>
    <property type="match status" value="1"/>
</dbReference>
<dbReference type="Proteomes" id="UP001208570">
    <property type="component" value="Unassembled WGS sequence"/>
</dbReference>
<dbReference type="GO" id="GO:0005886">
    <property type="term" value="C:plasma membrane"/>
    <property type="evidence" value="ECO:0007669"/>
    <property type="project" value="TreeGrafter"/>
</dbReference>
<proteinExistence type="inferred from homology"/>
<comment type="caution">
    <text evidence="13">The sequence shown here is derived from an EMBL/GenBank/DDBJ whole genome shotgun (WGS) entry which is preliminary data.</text>
</comment>
<evidence type="ECO:0000256" key="9">
    <source>
        <dbReference type="ARBA" id="ARBA00023201"/>
    </source>
</evidence>
<dbReference type="InterPro" id="IPR001873">
    <property type="entry name" value="ENaC"/>
</dbReference>
<dbReference type="Pfam" id="PF00858">
    <property type="entry name" value="ASC"/>
    <property type="match status" value="1"/>
</dbReference>
<evidence type="ECO:0000256" key="2">
    <source>
        <dbReference type="ARBA" id="ARBA00022448"/>
    </source>
</evidence>
<evidence type="ECO:0000256" key="3">
    <source>
        <dbReference type="ARBA" id="ARBA00022461"/>
    </source>
</evidence>
<keyword evidence="5 12" id="KW-1133">Transmembrane helix</keyword>
<dbReference type="Gene3D" id="1.10.287.770">
    <property type="entry name" value="YojJ-like"/>
    <property type="match status" value="1"/>
</dbReference>
<evidence type="ECO:0000256" key="5">
    <source>
        <dbReference type="ARBA" id="ARBA00022989"/>
    </source>
</evidence>
<evidence type="ECO:0000256" key="4">
    <source>
        <dbReference type="ARBA" id="ARBA00022692"/>
    </source>
</evidence>
<feature type="transmembrane region" description="Helical" evidence="12">
    <location>
        <begin position="487"/>
        <end position="513"/>
    </location>
</feature>
<dbReference type="EMBL" id="JAODUP010000108">
    <property type="protein sequence ID" value="KAK2161882.1"/>
    <property type="molecule type" value="Genomic_DNA"/>
</dbReference>
<evidence type="ECO:0000313" key="13">
    <source>
        <dbReference type="EMBL" id="KAK2161882.1"/>
    </source>
</evidence>
<evidence type="ECO:0000256" key="6">
    <source>
        <dbReference type="ARBA" id="ARBA00023053"/>
    </source>
</evidence>
<keyword evidence="10 11" id="KW-0407">Ion channel</keyword>
<keyword evidence="7 11" id="KW-0406">Ion transport</keyword>
<evidence type="ECO:0000256" key="8">
    <source>
        <dbReference type="ARBA" id="ARBA00023136"/>
    </source>
</evidence>
<dbReference type="GO" id="GO:0015280">
    <property type="term" value="F:ligand-gated sodium channel activity"/>
    <property type="evidence" value="ECO:0007669"/>
    <property type="project" value="TreeGrafter"/>
</dbReference>
<organism evidence="13 14">
    <name type="scientific">Paralvinella palmiformis</name>
    <dbReference type="NCBI Taxonomy" id="53620"/>
    <lineage>
        <taxon>Eukaryota</taxon>
        <taxon>Metazoa</taxon>
        <taxon>Spiralia</taxon>
        <taxon>Lophotrochozoa</taxon>
        <taxon>Annelida</taxon>
        <taxon>Polychaeta</taxon>
        <taxon>Sedentaria</taxon>
        <taxon>Canalipalpata</taxon>
        <taxon>Terebellida</taxon>
        <taxon>Terebelliformia</taxon>
        <taxon>Alvinellidae</taxon>
        <taxon>Paralvinella</taxon>
    </lineage>
</organism>
<comment type="subcellular location">
    <subcellularLocation>
        <location evidence="1">Membrane</location>
        <topology evidence="1">Multi-pass membrane protein</topology>
    </subcellularLocation>
</comment>
<keyword evidence="14" id="KW-1185">Reference proteome</keyword>
<keyword evidence="9 11" id="KW-0739">Sodium transport</keyword>
<keyword evidence="8 12" id="KW-0472">Membrane</keyword>
<evidence type="ECO:0000256" key="7">
    <source>
        <dbReference type="ARBA" id="ARBA00023065"/>
    </source>
</evidence>
<keyword evidence="3 11" id="KW-0894">Sodium channel</keyword>
<dbReference type="PANTHER" id="PTHR11690:SF248">
    <property type="entry name" value="PICKPOCKET 17, ISOFORM A"/>
    <property type="match status" value="1"/>
</dbReference>
<evidence type="ECO:0000256" key="10">
    <source>
        <dbReference type="ARBA" id="ARBA00023303"/>
    </source>
</evidence>
<name>A0AAD9JZF7_9ANNE</name>
<evidence type="ECO:0000256" key="1">
    <source>
        <dbReference type="ARBA" id="ARBA00004141"/>
    </source>
</evidence>
<gene>
    <name evidence="13" type="ORF">LSH36_108g04016</name>
</gene>
<comment type="similarity">
    <text evidence="11">Belongs to the amiloride-sensitive sodium channel (TC 1.A.6) family.</text>
</comment>
<sequence length="526" mass="59803">MTTAAAETVNSGRVKPSISIQVLKVICDYCEETSVHGLGQVIRNTNTTAKILWLIFFFVAVISNIYHCSILIEMYLDYPMQEVTRTEHSSISFPDVTICNLDAVSGSNYERMLQNKSSRLSRYLAKTRKMRDIGVVTDEEFDEISAIIMLRVNIGEEETKAIGHQIEDLVLRCTFRGKSCPIRNYFKWTSNPFLYNCYTFEPGLMGDNFVAIGPANGLSLILYLEADEGVNVNIKYNKRMKSGNALGLKVMLHPRHSYPNANVVGMDMMPGHSTSIAFSVTRSKKLPLPHGDCIYNESLSGIVGYKYSTALCLDLCLDRHGVDKCTCKNVEYSNSDDKQDIYCGTLSNDTDLQKVYHIHKKEATCKRNIWDVFSGSQAMRDRCGCKPRCNQDLYTYKITESRWPAAKYYESFVDKELRPHEEHTKLKRLIQLWDDMGITGDKETRYKSVGETFARVNVYLPDQESLLREQQAAYPMSKLFSDIGGSLGFWVGFSVLIMIEILQLIVRICLILCRTGEKKRTSNYSS</sequence>
<keyword evidence="4 11" id="KW-0812">Transmembrane</keyword>
<evidence type="ECO:0000256" key="12">
    <source>
        <dbReference type="SAM" id="Phobius"/>
    </source>
</evidence>
<reference evidence="13" key="1">
    <citation type="journal article" date="2023" name="Mol. Biol. Evol.">
        <title>Third-Generation Sequencing Reveals the Adaptive Role of the Epigenome in Three Deep-Sea Polychaetes.</title>
        <authorList>
            <person name="Perez M."/>
            <person name="Aroh O."/>
            <person name="Sun Y."/>
            <person name="Lan Y."/>
            <person name="Juniper S.K."/>
            <person name="Young C.R."/>
            <person name="Angers B."/>
            <person name="Qian P.Y."/>
        </authorList>
    </citation>
    <scope>NUCLEOTIDE SEQUENCE</scope>
    <source>
        <strain evidence="13">P08H-3</strain>
    </source>
</reference>
<dbReference type="AlphaFoldDB" id="A0AAD9JZF7"/>
<evidence type="ECO:0000256" key="11">
    <source>
        <dbReference type="RuleBase" id="RU000679"/>
    </source>
</evidence>
<dbReference type="Gene3D" id="2.60.470.10">
    <property type="entry name" value="Acid-sensing ion channels like domains"/>
    <property type="match status" value="1"/>
</dbReference>
<protein>
    <submittedName>
        <fullName evidence="13">Uncharacterized protein</fullName>
    </submittedName>
</protein>
<keyword evidence="2 11" id="KW-0813">Transport</keyword>